<reference evidence="1" key="2">
    <citation type="submission" date="2021-02" db="EMBL/GenBank/DDBJ databases">
        <authorList>
            <person name="Kimball J.A."/>
            <person name="Haas M.W."/>
            <person name="Macchietto M."/>
            <person name="Kono T."/>
            <person name="Duquette J."/>
            <person name="Shao M."/>
        </authorList>
    </citation>
    <scope>NUCLEOTIDE SEQUENCE</scope>
    <source>
        <tissue evidence="1">Fresh leaf tissue</tissue>
    </source>
</reference>
<evidence type="ECO:0000313" key="2">
    <source>
        <dbReference type="Proteomes" id="UP000729402"/>
    </source>
</evidence>
<dbReference type="Proteomes" id="UP000729402">
    <property type="component" value="Unassembled WGS sequence"/>
</dbReference>
<dbReference type="AlphaFoldDB" id="A0A8J5VMS7"/>
<evidence type="ECO:0000313" key="1">
    <source>
        <dbReference type="EMBL" id="KAG8050554.1"/>
    </source>
</evidence>
<comment type="caution">
    <text evidence="1">The sequence shown here is derived from an EMBL/GenBank/DDBJ whole genome shotgun (WGS) entry which is preliminary data.</text>
</comment>
<dbReference type="EMBL" id="JAAALK010000289">
    <property type="protein sequence ID" value="KAG8050554.1"/>
    <property type="molecule type" value="Genomic_DNA"/>
</dbReference>
<sequence length="75" mass="8150">MVPATAQSCSLLLPSQKSDKTVPRTRGDKEGYLQPAAVPVRFPRPRFADLCSNAVFLAPAPAPFDLDWCAIHVVL</sequence>
<name>A0A8J5VMS7_ZIZPA</name>
<accession>A0A8J5VMS7</accession>
<keyword evidence="2" id="KW-1185">Reference proteome</keyword>
<gene>
    <name evidence="1" type="ORF">GUJ93_ZPchr0009g953</name>
</gene>
<reference evidence="1" key="1">
    <citation type="journal article" date="2021" name="bioRxiv">
        <title>Whole Genome Assembly and Annotation of Northern Wild Rice, Zizania palustris L., Supports a Whole Genome Duplication in the Zizania Genus.</title>
        <authorList>
            <person name="Haas M."/>
            <person name="Kono T."/>
            <person name="Macchietto M."/>
            <person name="Millas R."/>
            <person name="McGilp L."/>
            <person name="Shao M."/>
            <person name="Duquette J."/>
            <person name="Hirsch C.N."/>
            <person name="Kimball J."/>
        </authorList>
    </citation>
    <scope>NUCLEOTIDE SEQUENCE</scope>
    <source>
        <tissue evidence="1">Fresh leaf tissue</tissue>
    </source>
</reference>
<organism evidence="1 2">
    <name type="scientific">Zizania palustris</name>
    <name type="common">Northern wild rice</name>
    <dbReference type="NCBI Taxonomy" id="103762"/>
    <lineage>
        <taxon>Eukaryota</taxon>
        <taxon>Viridiplantae</taxon>
        <taxon>Streptophyta</taxon>
        <taxon>Embryophyta</taxon>
        <taxon>Tracheophyta</taxon>
        <taxon>Spermatophyta</taxon>
        <taxon>Magnoliopsida</taxon>
        <taxon>Liliopsida</taxon>
        <taxon>Poales</taxon>
        <taxon>Poaceae</taxon>
        <taxon>BOP clade</taxon>
        <taxon>Oryzoideae</taxon>
        <taxon>Oryzeae</taxon>
        <taxon>Zizaniinae</taxon>
        <taxon>Zizania</taxon>
    </lineage>
</organism>
<proteinExistence type="predicted"/>
<protein>
    <submittedName>
        <fullName evidence="1">Uncharacterized protein</fullName>
    </submittedName>
</protein>